<feature type="region of interest" description="Disordered" evidence="1">
    <location>
        <begin position="419"/>
        <end position="455"/>
    </location>
</feature>
<feature type="compositionally biased region" description="Polar residues" evidence="1">
    <location>
        <begin position="191"/>
        <end position="205"/>
    </location>
</feature>
<feature type="region of interest" description="Disordered" evidence="1">
    <location>
        <begin position="935"/>
        <end position="970"/>
    </location>
</feature>
<accession>A0ABQ7HAC8</accession>
<feature type="region of interest" description="Disordered" evidence="1">
    <location>
        <begin position="848"/>
        <end position="886"/>
    </location>
</feature>
<dbReference type="EMBL" id="MU069437">
    <property type="protein sequence ID" value="KAF5843808.1"/>
    <property type="molecule type" value="Genomic_DNA"/>
</dbReference>
<evidence type="ECO:0000313" key="3">
    <source>
        <dbReference type="Proteomes" id="UP000815325"/>
    </source>
</evidence>
<name>A0ABQ7HAC8_DUNSA</name>
<evidence type="ECO:0000313" key="2">
    <source>
        <dbReference type="EMBL" id="KAF5843808.1"/>
    </source>
</evidence>
<feature type="compositionally biased region" description="Polar residues" evidence="1">
    <location>
        <begin position="860"/>
        <end position="873"/>
    </location>
</feature>
<comment type="caution">
    <text evidence="2">The sequence shown here is derived from an EMBL/GenBank/DDBJ whole genome shotgun (WGS) entry which is preliminary data.</text>
</comment>
<gene>
    <name evidence="2" type="ORF">DUNSADRAFT_5045</name>
</gene>
<organism evidence="2 3">
    <name type="scientific">Dunaliella salina</name>
    <name type="common">Green alga</name>
    <name type="synonym">Protococcus salinus</name>
    <dbReference type="NCBI Taxonomy" id="3046"/>
    <lineage>
        <taxon>Eukaryota</taxon>
        <taxon>Viridiplantae</taxon>
        <taxon>Chlorophyta</taxon>
        <taxon>core chlorophytes</taxon>
        <taxon>Chlorophyceae</taxon>
        <taxon>CS clade</taxon>
        <taxon>Chlamydomonadales</taxon>
        <taxon>Dunaliellaceae</taxon>
        <taxon>Dunaliella</taxon>
    </lineage>
</organism>
<feature type="compositionally biased region" description="Low complexity" evidence="1">
    <location>
        <begin position="430"/>
        <end position="455"/>
    </location>
</feature>
<feature type="compositionally biased region" description="Low complexity" evidence="1">
    <location>
        <begin position="177"/>
        <end position="187"/>
    </location>
</feature>
<proteinExistence type="predicted"/>
<dbReference type="Proteomes" id="UP000815325">
    <property type="component" value="Unassembled WGS sequence"/>
</dbReference>
<keyword evidence="3" id="KW-1185">Reference proteome</keyword>
<protein>
    <submittedName>
        <fullName evidence="2">Uncharacterized protein</fullName>
    </submittedName>
</protein>
<evidence type="ECO:0000256" key="1">
    <source>
        <dbReference type="SAM" id="MobiDB-lite"/>
    </source>
</evidence>
<feature type="region of interest" description="Disordered" evidence="1">
    <location>
        <begin position="177"/>
        <end position="205"/>
    </location>
</feature>
<reference evidence="2" key="1">
    <citation type="submission" date="2017-08" db="EMBL/GenBank/DDBJ databases">
        <authorList>
            <person name="Polle J.E."/>
            <person name="Barry K."/>
            <person name="Cushman J."/>
            <person name="Schmutz J."/>
            <person name="Tran D."/>
            <person name="Hathwaick L.T."/>
            <person name="Yim W.C."/>
            <person name="Jenkins J."/>
            <person name="Mckie-Krisberg Z.M."/>
            <person name="Prochnik S."/>
            <person name="Lindquist E."/>
            <person name="Dockter R.B."/>
            <person name="Adam C."/>
            <person name="Molina H."/>
            <person name="Bunkerborg J."/>
            <person name="Jin E."/>
            <person name="Buchheim M."/>
            <person name="Magnuson J."/>
        </authorList>
    </citation>
    <scope>NUCLEOTIDE SEQUENCE</scope>
    <source>
        <strain evidence="2">CCAP 19/18</strain>
    </source>
</reference>
<sequence>MASLVCAATTLKNSKAVWTGALLFSLWRIGMQIGLPEQAPKFFAEANFPAQVMITLLELLILDPHWGAPLLMYFFCHAGTRAFYFYIMEVHCITASISRGFGMHALCLCAFLALHQSRKFLCCLGGLHAESKAAKQQERGDAQGEQMLGRPAHAQQQVHEKEKLTPPVNEWPLVEPAQEPAQQAPPAQKTPLRSSSTSATQERLASSTLNQLNKLHSEAAKQAPPAQELQQAQLAIGPQQTDTAKELSQIELAKGLHQIERTGLQKHGEPAKDIRHVEPAKQGEPAKEGAPAKELQHAGAAKQAVLAKGLQHVEPAAVSYYPQHYSKEQRRPSCGAALHNLVSTPQRSANKMCSPRSSFDLSAAAVDDAAAKAEDVGSSRKAQAASCGRLPVSQASKLEGDLPGKPFPHAMQRALEQQWGSASLPPMSETTASSVSTDSRTSRSSSSASQVSIRSHNASMTALRAAGLASPHAKVALADTLKARAAGRQPYVSKLHEHHGSGAASTEQFVQAACRFAVKVNGPSLPGNVPSAAVTQLQQRLSRYQRLMSAEPPAMRAGCLVVSYGALLEQSSLPDMSKEAVAVGQAWAEEHGLLLGEEDRLTVQACRQSSWSSSHALYGQPFPPEHSIIMHEPFIEASPPDPNEKCTCTFDLTLIAPAHFELRGWHGAADAPEELPNKDRSLCLLASIDGPHVRTHVEQRSMGSLGERHVQVRVSFAGVFDAVSSSPKVLVLELWASGALVCSYSAMCLPSLYAGAQREMHDWIDHIGSNRAEESAMFMRDLVVWMYHQANIATFTSADDDESQHQLALLATVGMDLLGHSLQHGMSALAGLLLNGLISAALYTPPSDQPTCGEAPASGHTDNNTREVQTPSAVSVPVANPEEHPRREVAQLRKVASNESNPPCLARVLQQQQQQLQGSADTPVPDSAHICLSASTSAASTSHPAEDGTEADASRSSRGGLPEASPPGEAEYRAWSNAQVSKLAKTWCRVWVLNISLGVGRAWTRGRPPLLELSSWGVMLLVYTLGALFIRPGCPRTEIILAAITIARVAYGTMIGTGLVPLSSSLALVFHHRIEACIEAFMMPVMERVRLSWALPLRALLTISVALMYMRLDFPWPVAQSVLVNLCGLGVTAAIECRERRLYLSSRLHAKKQACADEGSGCGTSRKPKSC</sequence>
<feature type="region of interest" description="Disordered" evidence="1">
    <location>
        <begin position="135"/>
        <end position="163"/>
    </location>
</feature>